<evidence type="ECO:0000256" key="1">
    <source>
        <dbReference type="SAM" id="Phobius"/>
    </source>
</evidence>
<dbReference type="EMBL" id="JACCBU010000001">
    <property type="protein sequence ID" value="NYE69004.1"/>
    <property type="molecule type" value="Genomic_DNA"/>
</dbReference>
<keyword evidence="1" id="KW-1133">Transmembrane helix</keyword>
<feature type="transmembrane region" description="Helical" evidence="1">
    <location>
        <begin position="20"/>
        <end position="44"/>
    </location>
</feature>
<accession>A0A7Y9I315</accession>
<feature type="transmembrane region" description="Helical" evidence="1">
    <location>
        <begin position="338"/>
        <end position="357"/>
    </location>
</feature>
<dbReference type="AlphaFoldDB" id="A0A7Y9I315"/>
<comment type="caution">
    <text evidence="3">The sequence shown here is derived from an EMBL/GenBank/DDBJ whole genome shotgun (WGS) entry which is preliminary data.</text>
</comment>
<evidence type="ECO:0000313" key="3">
    <source>
        <dbReference type="EMBL" id="NYE69004.1"/>
    </source>
</evidence>
<feature type="transmembrane region" description="Helical" evidence="1">
    <location>
        <begin position="196"/>
        <end position="216"/>
    </location>
</feature>
<evidence type="ECO:0000313" key="4">
    <source>
        <dbReference type="Proteomes" id="UP000569914"/>
    </source>
</evidence>
<name>A0A7Y9I315_9ACTN</name>
<evidence type="ECO:0000259" key="2">
    <source>
        <dbReference type="Pfam" id="PF01757"/>
    </source>
</evidence>
<dbReference type="Pfam" id="PF01757">
    <property type="entry name" value="Acyl_transf_3"/>
    <property type="match status" value="1"/>
</dbReference>
<feature type="domain" description="Acyltransferase 3" evidence="2">
    <location>
        <begin position="21"/>
        <end position="352"/>
    </location>
</feature>
<proteinExistence type="predicted"/>
<reference evidence="3 4" key="1">
    <citation type="submission" date="2020-07" db="EMBL/GenBank/DDBJ databases">
        <title>Sequencing the genomes of 1000 actinobacteria strains.</title>
        <authorList>
            <person name="Klenk H.-P."/>
        </authorList>
    </citation>
    <scope>NUCLEOTIDE SEQUENCE [LARGE SCALE GENOMIC DNA]</scope>
    <source>
        <strain evidence="3 4">DSM 22083</strain>
    </source>
</reference>
<organism evidence="3 4">
    <name type="scientific">Microlunatus parietis</name>
    <dbReference type="NCBI Taxonomy" id="682979"/>
    <lineage>
        <taxon>Bacteria</taxon>
        <taxon>Bacillati</taxon>
        <taxon>Actinomycetota</taxon>
        <taxon>Actinomycetes</taxon>
        <taxon>Propionibacteriales</taxon>
        <taxon>Propionibacteriaceae</taxon>
        <taxon>Microlunatus</taxon>
    </lineage>
</organism>
<feature type="transmembrane region" description="Helical" evidence="1">
    <location>
        <begin position="262"/>
        <end position="281"/>
    </location>
</feature>
<feature type="transmembrane region" description="Helical" evidence="1">
    <location>
        <begin position="302"/>
        <end position="326"/>
    </location>
</feature>
<dbReference type="InterPro" id="IPR002656">
    <property type="entry name" value="Acyl_transf_3_dom"/>
</dbReference>
<keyword evidence="1" id="KW-0812">Transmembrane</keyword>
<keyword evidence="4" id="KW-1185">Reference proteome</keyword>
<dbReference type="RefSeq" id="WP_218871013.1">
    <property type="nucleotide sequence ID" value="NZ_JACCBU010000001.1"/>
</dbReference>
<dbReference type="Proteomes" id="UP000569914">
    <property type="component" value="Unassembled WGS sequence"/>
</dbReference>
<feature type="transmembrane region" description="Helical" evidence="1">
    <location>
        <begin position="147"/>
        <end position="166"/>
    </location>
</feature>
<feature type="transmembrane region" description="Helical" evidence="1">
    <location>
        <begin position="64"/>
        <end position="86"/>
    </location>
</feature>
<dbReference type="GO" id="GO:0016747">
    <property type="term" value="F:acyltransferase activity, transferring groups other than amino-acyl groups"/>
    <property type="evidence" value="ECO:0007669"/>
    <property type="project" value="InterPro"/>
</dbReference>
<feature type="transmembrane region" description="Helical" evidence="1">
    <location>
        <begin position="107"/>
        <end position="127"/>
    </location>
</feature>
<feature type="transmembrane region" description="Helical" evidence="1">
    <location>
        <begin position="173"/>
        <end position="190"/>
    </location>
</feature>
<protein>
    <submittedName>
        <fullName evidence="3">Peptidoglycan/LPS O-acetylase OafA/YrhL</fullName>
    </submittedName>
</protein>
<keyword evidence="1" id="KW-0472">Membrane</keyword>
<gene>
    <name evidence="3" type="ORF">BKA15_000333</name>
</gene>
<sequence length="360" mass="38540">MIMKHDHAPHSPVLVGRDPVVDLVRAGCLIIVVGLHAFMAGISIDGGRLAVFDATHGQPWFTVLTWLVQIMPLFFLVGGFASLTHWRRLRARGTSPAAYVQARLVRLARPAVITFGAIAAAFAVASLLGVPGDLLAQVGFRMGQPMWFLGVYLGVTALVPIMVRLHETVPRRTLLALTAGAVLVDLLRSATGLEAIGFLNLGFVWLAVQQFGFGYADGWFRRIDRCRLPAAALLGVGTMIMIGWAGGYSPNLIDNLNPPTCLLLVLGVVQALALTLVEPALRGLAARPAVTAAADAINGRALTIYLWHMSVLVGVALVGLAAGLPFPDPLSPAWWITRGYWLAAIALVMIIAARLLGRFE</sequence>
<feature type="transmembrane region" description="Helical" evidence="1">
    <location>
        <begin position="228"/>
        <end position="250"/>
    </location>
</feature>